<organism evidence="1 2">
    <name type="scientific">Crenichthys baileyi</name>
    <name type="common">White River springfish</name>
    <dbReference type="NCBI Taxonomy" id="28760"/>
    <lineage>
        <taxon>Eukaryota</taxon>
        <taxon>Metazoa</taxon>
        <taxon>Chordata</taxon>
        <taxon>Craniata</taxon>
        <taxon>Vertebrata</taxon>
        <taxon>Euteleostomi</taxon>
        <taxon>Actinopterygii</taxon>
        <taxon>Neopterygii</taxon>
        <taxon>Teleostei</taxon>
        <taxon>Neoteleostei</taxon>
        <taxon>Acanthomorphata</taxon>
        <taxon>Ovalentaria</taxon>
        <taxon>Atherinomorphae</taxon>
        <taxon>Cyprinodontiformes</taxon>
        <taxon>Goodeidae</taxon>
        <taxon>Crenichthys</taxon>
    </lineage>
</organism>
<dbReference type="Proteomes" id="UP001311232">
    <property type="component" value="Unassembled WGS sequence"/>
</dbReference>
<evidence type="ECO:0000313" key="1">
    <source>
        <dbReference type="EMBL" id="KAK5618346.1"/>
    </source>
</evidence>
<comment type="caution">
    <text evidence="1">The sequence shown here is derived from an EMBL/GenBank/DDBJ whole genome shotgun (WGS) entry which is preliminary data.</text>
</comment>
<keyword evidence="2" id="KW-1185">Reference proteome</keyword>
<sequence>MRRGESAGRKRAGCDRKQTDHIWNTAHREGAGLLLRRKTEEEGKERKSLSFCQEDVKLFLQTVLLILPHPIRFCLICDLIRCRHQNFVTG</sequence>
<dbReference type="AlphaFoldDB" id="A0AAV9SAL0"/>
<gene>
    <name evidence="1" type="ORF">CRENBAI_019417</name>
</gene>
<proteinExistence type="predicted"/>
<accession>A0AAV9SAL0</accession>
<reference evidence="1 2" key="1">
    <citation type="submission" date="2021-06" db="EMBL/GenBank/DDBJ databases">
        <authorList>
            <person name="Palmer J.M."/>
        </authorList>
    </citation>
    <scope>NUCLEOTIDE SEQUENCE [LARGE SCALE GENOMIC DNA]</scope>
    <source>
        <strain evidence="1 2">MEX-2019</strain>
        <tissue evidence="1">Muscle</tissue>
    </source>
</reference>
<evidence type="ECO:0000313" key="2">
    <source>
        <dbReference type="Proteomes" id="UP001311232"/>
    </source>
</evidence>
<name>A0AAV9SAL0_9TELE</name>
<protein>
    <submittedName>
        <fullName evidence="1">Uncharacterized protein</fullName>
    </submittedName>
</protein>
<dbReference type="EMBL" id="JAHHUM010000626">
    <property type="protein sequence ID" value="KAK5618346.1"/>
    <property type="molecule type" value="Genomic_DNA"/>
</dbReference>